<name>A0A6M6E786_PRIMG</name>
<reference evidence="1 2" key="1">
    <citation type="submission" date="2019-10" db="EMBL/GenBank/DDBJ databases">
        <title>Complete genome sequences for adaption low water activity.</title>
        <authorList>
            <person name="Zhao L."/>
            <person name="Zhong J."/>
        </authorList>
    </citation>
    <scope>NUCLEOTIDE SEQUENCE [LARGE SCALE GENOMIC DNA]</scope>
    <source>
        <strain evidence="1 2">FDU301</strain>
        <plasmid evidence="2">pfdu301a</plasmid>
    </source>
</reference>
<dbReference type="AlphaFoldDB" id="A0A6M6E786"/>
<protein>
    <submittedName>
        <fullName evidence="1">Uncharacterized protein</fullName>
    </submittedName>
</protein>
<keyword evidence="1" id="KW-0614">Plasmid</keyword>
<accession>A0A6M6E786</accession>
<organism evidence="1 2">
    <name type="scientific">Priestia megaterium</name>
    <name type="common">Bacillus megaterium</name>
    <dbReference type="NCBI Taxonomy" id="1404"/>
    <lineage>
        <taxon>Bacteria</taxon>
        <taxon>Bacillati</taxon>
        <taxon>Bacillota</taxon>
        <taxon>Bacilli</taxon>
        <taxon>Bacillales</taxon>
        <taxon>Bacillaceae</taxon>
        <taxon>Priestia</taxon>
    </lineage>
</organism>
<proteinExistence type="predicted"/>
<dbReference type="Proteomes" id="UP000501076">
    <property type="component" value="Plasmid pFDU301A"/>
</dbReference>
<dbReference type="RefSeq" id="WP_171778387.1">
    <property type="nucleotide sequence ID" value="NZ_CP045273.1"/>
</dbReference>
<sequence>MRKKSTVIKSDVLDLGPMDFSLFGGLSEEDVKRQLANRDPFYNKFLLFDKSKNYSLEEYMQIRNVIGRDILFNDGIYQQFHYKFPNKYGTSVVRGSHTQGFWEVATTKYTDNVPNYPLPKKKRLRNKQFKKYGSTLSVISDPKRFEQFSDVEKYMAGLLNAHLLPV</sequence>
<dbReference type="EMBL" id="CP045273">
    <property type="protein sequence ID" value="QJX80398.1"/>
    <property type="molecule type" value="Genomic_DNA"/>
</dbReference>
<geneLocation type="plasmid" evidence="2">
    <name>pfdu301a</name>
</geneLocation>
<evidence type="ECO:0000313" key="2">
    <source>
        <dbReference type="Proteomes" id="UP000501076"/>
    </source>
</evidence>
<evidence type="ECO:0000313" key="1">
    <source>
        <dbReference type="EMBL" id="QJX80398.1"/>
    </source>
</evidence>
<gene>
    <name evidence="1" type="ORF">FDZ14_30390</name>
</gene>